<feature type="compositionally biased region" description="Basic and acidic residues" evidence="5">
    <location>
        <begin position="45"/>
        <end position="54"/>
    </location>
</feature>
<dbReference type="CDD" id="cd16100">
    <property type="entry name" value="ARID"/>
    <property type="match status" value="1"/>
</dbReference>
<dbReference type="Proteomes" id="UP001187192">
    <property type="component" value="Unassembled WGS sequence"/>
</dbReference>
<sequence length="399" mass="44125">MGDFADKDKKQQGEDLSNASEKRESQIQSTPTKPKEAQTDVDQVMLDRSDDQTAHDGNVGPIEPLKEAATCNGTDDAAVTDLAAPPADEIKDTKDNNGESGVTKQPPENAHVENQPTDADAEKMSILKPLTDKNVAEVKNGFDDVEMAEAEEEEGSPEDGTPAQQAAFMKELENFHLEKALEFKPPKFYGELLNCLKLWRAVIRLGGYEVVTASKLWRQVGESFHPPKTCTTVSWTFRIFYEKALLEYEKHKRQIGELQRPVGFPPRSSSIEKETSSYQATGSGRARRDAAQRAMQGWHAQRLLGYGEVAEPIIKDKTINSAIKREKNLKSIGSLKPKTPTNLENAEKTSAVAADKQVVSSIVDIGPPADWVKINVRETKDCFEVYALVPGLLREEVST</sequence>
<dbReference type="GO" id="GO:0003677">
    <property type="term" value="F:DNA binding"/>
    <property type="evidence" value="ECO:0007669"/>
    <property type="project" value="UniProtKB-KW"/>
</dbReference>
<keyword evidence="3" id="KW-0804">Transcription</keyword>
<evidence type="ECO:0000256" key="5">
    <source>
        <dbReference type="SAM" id="MobiDB-lite"/>
    </source>
</evidence>
<name>A0AA87ZHE9_FICCA</name>
<dbReference type="PANTHER" id="PTHR15348">
    <property type="entry name" value="AT-RICH INTERACTIVE DOMAIN-CONTAINING PROTEIN ARID DOMAIN- CONTAINING PROTEIN DEAD RINGER PROTEIN B-CELL REGULATOR OF IGH TRANSCRIPTION BRIGHT"/>
    <property type="match status" value="1"/>
</dbReference>
<dbReference type="PROSITE" id="PS51011">
    <property type="entry name" value="ARID"/>
    <property type="match status" value="1"/>
</dbReference>
<dbReference type="GO" id="GO:0005634">
    <property type="term" value="C:nucleus"/>
    <property type="evidence" value="ECO:0007669"/>
    <property type="project" value="TreeGrafter"/>
</dbReference>
<evidence type="ECO:0000313" key="8">
    <source>
        <dbReference type="Proteomes" id="UP001187192"/>
    </source>
</evidence>
<dbReference type="Pfam" id="PF01388">
    <property type="entry name" value="ARID"/>
    <property type="match status" value="1"/>
</dbReference>
<protein>
    <recommendedName>
        <fullName evidence="6">ARID domain-containing protein</fullName>
    </recommendedName>
</protein>
<dbReference type="Gene3D" id="1.10.150.60">
    <property type="entry name" value="ARID DNA-binding domain"/>
    <property type="match status" value="1"/>
</dbReference>
<dbReference type="InterPro" id="IPR001606">
    <property type="entry name" value="ARID_dom"/>
</dbReference>
<evidence type="ECO:0000313" key="7">
    <source>
        <dbReference type="EMBL" id="GMN34672.1"/>
    </source>
</evidence>
<evidence type="ECO:0000256" key="1">
    <source>
        <dbReference type="ARBA" id="ARBA00023015"/>
    </source>
</evidence>
<dbReference type="InterPro" id="IPR045147">
    <property type="entry name" value="ARI3A/B/C"/>
</dbReference>
<evidence type="ECO:0000256" key="3">
    <source>
        <dbReference type="ARBA" id="ARBA00023163"/>
    </source>
</evidence>
<proteinExistence type="predicted"/>
<keyword evidence="1" id="KW-0805">Transcription regulation</keyword>
<dbReference type="GO" id="GO:0006357">
    <property type="term" value="P:regulation of transcription by RNA polymerase II"/>
    <property type="evidence" value="ECO:0007669"/>
    <property type="project" value="InterPro"/>
</dbReference>
<accession>A0AA87ZHE9</accession>
<dbReference type="AlphaFoldDB" id="A0AA87ZHE9"/>
<reference evidence="7" key="1">
    <citation type="submission" date="2023-07" db="EMBL/GenBank/DDBJ databases">
        <title>draft genome sequence of fig (Ficus carica).</title>
        <authorList>
            <person name="Takahashi T."/>
            <person name="Nishimura K."/>
        </authorList>
    </citation>
    <scope>NUCLEOTIDE SEQUENCE</scope>
</reference>
<feature type="region of interest" description="Disordered" evidence="5">
    <location>
        <begin position="260"/>
        <end position="291"/>
    </location>
</feature>
<keyword evidence="8" id="KW-1185">Reference proteome</keyword>
<feature type="compositionally biased region" description="Basic and acidic residues" evidence="5">
    <location>
        <begin position="88"/>
        <end position="97"/>
    </location>
</feature>
<dbReference type="EMBL" id="BTGU01000005">
    <property type="protein sequence ID" value="GMN34672.1"/>
    <property type="molecule type" value="Genomic_DNA"/>
</dbReference>
<dbReference type="SMART" id="SM01014">
    <property type="entry name" value="ARID"/>
    <property type="match status" value="1"/>
</dbReference>
<dbReference type="SUPFAM" id="SSF46774">
    <property type="entry name" value="ARID-like"/>
    <property type="match status" value="1"/>
</dbReference>
<comment type="caution">
    <text evidence="7">The sequence shown here is derived from an EMBL/GenBank/DDBJ whole genome shotgun (WGS) entry which is preliminary data.</text>
</comment>
<gene>
    <name evidence="7" type="ORF">TIFTF001_004812</name>
</gene>
<feature type="domain" description="ARID" evidence="6">
    <location>
        <begin position="162"/>
        <end position="253"/>
    </location>
</feature>
<dbReference type="FunFam" id="1.10.150.60:FF:000009">
    <property type="entry name" value="AT-rich interactive domain-containing protein 3"/>
    <property type="match status" value="1"/>
</dbReference>
<dbReference type="PANTHER" id="PTHR15348:SF17">
    <property type="entry name" value="AT-RICH INTERACTIVE DOMAIN-CONTAINING PROTEIN 5"/>
    <property type="match status" value="1"/>
</dbReference>
<feature type="compositionally biased region" description="Basic and acidic residues" evidence="5">
    <location>
        <begin position="1"/>
        <end position="13"/>
    </location>
</feature>
<evidence type="ECO:0000259" key="6">
    <source>
        <dbReference type="PROSITE" id="PS51011"/>
    </source>
</evidence>
<organism evidence="7 8">
    <name type="scientific">Ficus carica</name>
    <name type="common">Common fig</name>
    <dbReference type="NCBI Taxonomy" id="3494"/>
    <lineage>
        <taxon>Eukaryota</taxon>
        <taxon>Viridiplantae</taxon>
        <taxon>Streptophyta</taxon>
        <taxon>Embryophyta</taxon>
        <taxon>Tracheophyta</taxon>
        <taxon>Spermatophyta</taxon>
        <taxon>Magnoliopsida</taxon>
        <taxon>eudicotyledons</taxon>
        <taxon>Gunneridae</taxon>
        <taxon>Pentapetalae</taxon>
        <taxon>rosids</taxon>
        <taxon>fabids</taxon>
        <taxon>Rosales</taxon>
        <taxon>Moraceae</taxon>
        <taxon>Ficeae</taxon>
        <taxon>Ficus</taxon>
    </lineage>
</organism>
<dbReference type="InterPro" id="IPR036431">
    <property type="entry name" value="ARID_dom_sf"/>
</dbReference>
<evidence type="ECO:0000256" key="4">
    <source>
        <dbReference type="ARBA" id="ARBA00023242"/>
    </source>
</evidence>
<dbReference type="SMART" id="SM00501">
    <property type="entry name" value="BRIGHT"/>
    <property type="match status" value="1"/>
</dbReference>
<evidence type="ECO:0000256" key="2">
    <source>
        <dbReference type="ARBA" id="ARBA00023125"/>
    </source>
</evidence>
<keyword evidence="2" id="KW-0238">DNA-binding</keyword>
<keyword evidence="4" id="KW-0539">Nucleus</keyword>
<feature type="region of interest" description="Disordered" evidence="5">
    <location>
        <begin position="1"/>
        <end position="120"/>
    </location>
</feature>